<reference evidence="7" key="1">
    <citation type="submission" date="2022-11" db="EMBL/GenBank/DDBJ databases">
        <authorList>
            <person name="Petersen C."/>
        </authorList>
    </citation>
    <scope>NUCLEOTIDE SEQUENCE</scope>
    <source>
        <strain evidence="7">IBT 23319</strain>
    </source>
</reference>
<sequence length="804" mass="90484">MTPTLVPKDALRFAAIEPKPPSSENMTQLIRSQLSSEQPKNDIAMALSKIQRQLNEILAHQQSINVESESGDAGTFYDTSHSLKRPRRNRNSKSQSSPYSSTEVFSGEPSITHVLHEMESHLEKLGMARSSLMSPPPSEPLTPIDDRDEAISNMDPILSILDSHGIVPEKTQWDELLSTFIDEVYILYPFLHLPALRNTYEEICDQLLGISTQANYNDMRHRLDVSQVLFCLAIGRCSESTRKDTENGHHSSGWSLFRASMKILGEPLEIFDDLSLAPKAIQSMLLAVIYLYRIDASNKTEKFLALIVSHSQFIGLHRKEVTDGMPIFEAEMFRRAWWCTYIIDRRLALDTGRPFLIQDVNTDVSLPLELVDSWLSNHIKTRRTGKELETEIEKEISRNITTPVRHIIDMVSFSRVVGKVWEAQYGAMGRNSHPTSLTTEYLELLISSMAQVNSPTELFGSTEIFHGQFAWMEWWQIKQMMLMRIRWLFLRLLIRKSSLRASHPLETDDNTSEMVCMQLCRSIILEFHRIPNKYPKHTFPFIHYVATSAMIALGLVVKQQGLRPLDLSFLPLAARTLRQFCTQTWVSGQIIRAISRIDQITAFVLGGYDCISSPSGSLQSHLDSRTAFSGSSSAFTSNENAEHLSLGQTSHLYSSSKPAPVSKVRNDDHIDQTSGNIEQVDSNSGYCLPMDTTVSSSSTMEHLVMTDFDFEKGSDSGNWPCLSQFFGVGLPNQIYYPFAGLTEECSIPSQSLHTASDRASPVLSTATGLTIPDSEQAEMIRPYTSTGNDTDWLQSLFGTRSTPI</sequence>
<dbReference type="InterPro" id="IPR050987">
    <property type="entry name" value="AtrR-like"/>
</dbReference>
<dbReference type="Proteomes" id="UP001147733">
    <property type="component" value="Unassembled WGS sequence"/>
</dbReference>
<protein>
    <recommendedName>
        <fullName evidence="6">Xylanolytic transcriptional activator regulatory domain-containing protein</fullName>
    </recommendedName>
</protein>
<dbReference type="PANTHER" id="PTHR46910">
    <property type="entry name" value="TRANSCRIPTION FACTOR PDR1"/>
    <property type="match status" value="1"/>
</dbReference>
<dbReference type="GeneID" id="81387223"/>
<keyword evidence="3" id="KW-0238">DNA-binding</keyword>
<dbReference type="OrthoDB" id="3266505at2759"/>
<comment type="caution">
    <text evidence="7">The sequence shown here is derived from an EMBL/GenBank/DDBJ whole genome shotgun (WGS) entry which is preliminary data.</text>
</comment>
<reference evidence="7" key="2">
    <citation type="journal article" date="2023" name="IMA Fungus">
        <title>Comparative genomic study of the Penicillium genus elucidates a diverse pangenome and 15 lateral gene transfer events.</title>
        <authorList>
            <person name="Petersen C."/>
            <person name="Sorensen T."/>
            <person name="Nielsen M.R."/>
            <person name="Sondergaard T.E."/>
            <person name="Sorensen J.L."/>
            <person name="Fitzpatrick D.A."/>
            <person name="Frisvad J.C."/>
            <person name="Nielsen K.L."/>
        </authorList>
    </citation>
    <scope>NUCLEOTIDE SEQUENCE</scope>
    <source>
        <strain evidence="7">IBT 23319</strain>
    </source>
</reference>
<name>A0A9W9NNC4_PENCI</name>
<dbReference type="SMART" id="SM00906">
    <property type="entry name" value="Fungal_trans"/>
    <property type="match status" value="1"/>
</dbReference>
<comment type="subcellular location">
    <subcellularLocation>
        <location evidence="1">Nucleus</location>
    </subcellularLocation>
</comment>
<feature type="region of interest" description="Disordered" evidence="5">
    <location>
        <begin position="65"/>
        <end position="108"/>
    </location>
</feature>
<dbReference type="AlphaFoldDB" id="A0A9W9NNC4"/>
<dbReference type="GO" id="GO:0003700">
    <property type="term" value="F:DNA-binding transcription factor activity"/>
    <property type="evidence" value="ECO:0007669"/>
    <property type="project" value="InterPro"/>
</dbReference>
<dbReference type="GO" id="GO:0008270">
    <property type="term" value="F:zinc ion binding"/>
    <property type="evidence" value="ECO:0007669"/>
    <property type="project" value="InterPro"/>
</dbReference>
<keyword evidence="2" id="KW-0479">Metal-binding</keyword>
<organism evidence="7 8">
    <name type="scientific">Penicillium citrinum</name>
    <dbReference type="NCBI Taxonomy" id="5077"/>
    <lineage>
        <taxon>Eukaryota</taxon>
        <taxon>Fungi</taxon>
        <taxon>Dikarya</taxon>
        <taxon>Ascomycota</taxon>
        <taxon>Pezizomycotina</taxon>
        <taxon>Eurotiomycetes</taxon>
        <taxon>Eurotiomycetidae</taxon>
        <taxon>Eurotiales</taxon>
        <taxon>Aspergillaceae</taxon>
        <taxon>Penicillium</taxon>
    </lineage>
</organism>
<dbReference type="PANTHER" id="PTHR46910:SF3">
    <property type="entry name" value="HALOTOLERANCE PROTEIN 9-RELATED"/>
    <property type="match status" value="1"/>
</dbReference>
<evidence type="ECO:0000256" key="3">
    <source>
        <dbReference type="ARBA" id="ARBA00023125"/>
    </source>
</evidence>
<feature type="compositionally biased region" description="Polar residues" evidence="5">
    <location>
        <begin position="672"/>
        <end position="682"/>
    </location>
</feature>
<keyword evidence="4" id="KW-0539">Nucleus</keyword>
<evidence type="ECO:0000313" key="7">
    <source>
        <dbReference type="EMBL" id="KAJ5222898.1"/>
    </source>
</evidence>
<feature type="compositionally biased region" description="Basic residues" evidence="5">
    <location>
        <begin position="82"/>
        <end position="91"/>
    </location>
</feature>
<dbReference type="Pfam" id="PF04082">
    <property type="entry name" value="Fungal_trans"/>
    <property type="match status" value="1"/>
</dbReference>
<dbReference type="GO" id="GO:0005634">
    <property type="term" value="C:nucleus"/>
    <property type="evidence" value="ECO:0007669"/>
    <property type="project" value="UniProtKB-SubCell"/>
</dbReference>
<accession>A0A9W9NNC4</accession>
<feature type="domain" description="Xylanolytic transcriptional activator regulatory" evidence="6">
    <location>
        <begin position="300"/>
        <end position="373"/>
    </location>
</feature>
<dbReference type="CDD" id="cd12148">
    <property type="entry name" value="fungal_TF_MHR"/>
    <property type="match status" value="1"/>
</dbReference>
<feature type="region of interest" description="Disordered" evidence="5">
    <location>
        <begin position="650"/>
        <end position="682"/>
    </location>
</feature>
<dbReference type="RefSeq" id="XP_056497821.1">
    <property type="nucleotide sequence ID" value="XM_056648056.1"/>
</dbReference>
<evidence type="ECO:0000256" key="1">
    <source>
        <dbReference type="ARBA" id="ARBA00004123"/>
    </source>
</evidence>
<evidence type="ECO:0000256" key="4">
    <source>
        <dbReference type="ARBA" id="ARBA00023242"/>
    </source>
</evidence>
<evidence type="ECO:0000259" key="6">
    <source>
        <dbReference type="SMART" id="SM00906"/>
    </source>
</evidence>
<dbReference type="InterPro" id="IPR007219">
    <property type="entry name" value="XnlR_reg_dom"/>
</dbReference>
<dbReference type="GO" id="GO:0003677">
    <property type="term" value="F:DNA binding"/>
    <property type="evidence" value="ECO:0007669"/>
    <property type="project" value="UniProtKB-KW"/>
</dbReference>
<keyword evidence="8" id="KW-1185">Reference proteome</keyword>
<evidence type="ECO:0000256" key="2">
    <source>
        <dbReference type="ARBA" id="ARBA00022723"/>
    </source>
</evidence>
<evidence type="ECO:0000313" key="8">
    <source>
        <dbReference type="Proteomes" id="UP001147733"/>
    </source>
</evidence>
<dbReference type="GO" id="GO:0006351">
    <property type="term" value="P:DNA-templated transcription"/>
    <property type="evidence" value="ECO:0007669"/>
    <property type="project" value="InterPro"/>
</dbReference>
<dbReference type="EMBL" id="JAPQKT010000008">
    <property type="protein sequence ID" value="KAJ5222898.1"/>
    <property type="molecule type" value="Genomic_DNA"/>
</dbReference>
<gene>
    <name evidence="7" type="ORF">N7469_009138</name>
</gene>
<feature type="compositionally biased region" description="Polar residues" evidence="5">
    <location>
        <begin position="92"/>
        <end position="104"/>
    </location>
</feature>
<evidence type="ECO:0000256" key="5">
    <source>
        <dbReference type="SAM" id="MobiDB-lite"/>
    </source>
</evidence>
<proteinExistence type="predicted"/>